<proteinExistence type="predicted"/>
<comment type="caution">
    <text evidence="2">The sequence shown here is derived from an EMBL/GenBank/DDBJ whole genome shotgun (WGS) entry which is preliminary data.</text>
</comment>
<organism evidence="2 3">
    <name type="scientific">Actinokineospora auranticolor</name>
    <dbReference type="NCBI Taxonomy" id="155976"/>
    <lineage>
        <taxon>Bacteria</taxon>
        <taxon>Bacillati</taxon>
        <taxon>Actinomycetota</taxon>
        <taxon>Actinomycetes</taxon>
        <taxon>Pseudonocardiales</taxon>
        <taxon>Pseudonocardiaceae</taxon>
        <taxon>Actinokineospora</taxon>
    </lineage>
</organism>
<evidence type="ECO:0000313" key="3">
    <source>
        <dbReference type="Proteomes" id="UP000239203"/>
    </source>
</evidence>
<accession>A0A2S6GCK8</accession>
<feature type="region of interest" description="Disordered" evidence="1">
    <location>
        <begin position="134"/>
        <end position="153"/>
    </location>
</feature>
<dbReference type="Proteomes" id="UP000239203">
    <property type="component" value="Unassembled WGS sequence"/>
</dbReference>
<dbReference type="OrthoDB" id="4963711at2"/>
<evidence type="ECO:0000256" key="1">
    <source>
        <dbReference type="SAM" id="MobiDB-lite"/>
    </source>
</evidence>
<gene>
    <name evidence="2" type="ORF">CLV40_13451</name>
</gene>
<name>A0A2S6GCK8_9PSEU</name>
<sequence>MAAAHWLVDGHDGEALRALAGLGAHDFYEIGEVLTDALAECGVSVPDSDDEALHVEYLRIAIAFQRGELTVAEVVGGVREANWATYEGGDLLMTAIHHDSLLWHAVWEPTEEYKADLVRTACAEELAYTWEPVDAEGPVDTEESVDVDEPAPARGAPGWFAAFRRRWGRR</sequence>
<evidence type="ECO:0000313" key="2">
    <source>
        <dbReference type="EMBL" id="PPK62589.1"/>
    </source>
</evidence>
<dbReference type="AlphaFoldDB" id="A0A2S6GCK8"/>
<protein>
    <recommendedName>
        <fullName evidence="4">DUF4240 domain-containing protein</fullName>
    </recommendedName>
</protein>
<dbReference type="RefSeq" id="WP_104483184.1">
    <property type="nucleotide sequence ID" value="NZ_CP154825.1"/>
</dbReference>
<reference evidence="2 3" key="1">
    <citation type="submission" date="2018-02" db="EMBL/GenBank/DDBJ databases">
        <title>Genomic Encyclopedia of Archaeal and Bacterial Type Strains, Phase II (KMG-II): from individual species to whole genera.</title>
        <authorList>
            <person name="Goeker M."/>
        </authorList>
    </citation>
    <scope>NUCLEOTIDE SEQUENCE [LARGE SCALE GENOMIC DNA]</scope>
    <source>
        <strain evidence="2 3">YU 961-1</strain>
    </source>
</reference>
<feature type="compositionally biased region" description="Acidic residues" evidence="1">
    <location>
        <begin position="134"/>
        <end position="149"/>
    </location>
</feature>
<dbReference type="EMBL" id="PTIX01000034">
    <property type="protein sequence ID" value="PPK62589.1"/>
    <property type="molecule type" value="Genomic_DNA"/>
</dbReference>
<keyword evidence="3" id="KW-1185">Reference proteome</keyword>
<evidence type="ECO:0008006" key="4">
    <source>
        <dbReference type="Google" id="ProtNLM"/>
    </source>
</evidence>